<keyword evidence="2" id="KW-0413">Isomerase</keyword>
<gene>
    <name evidence="2" type="ORF">DPM12_13560</name>
</gene>
<feature type="domain" description="Xylose isomerase-like TIM barrel" evidence="1">
    <location>
        <begin position="25"/>
        <end position="258"/>
    </location>
</feature>
<dbReference type="PANTHER" id="PTHR12110">
    <property type="entry name" value="HYDROXYPYRUVATE ISOMERASE"/>
    <property type="match status" value="1"/>
</dbReference>
<keyword evidence="3" id="KW-1185">Reference proteome</keyword>
<dbReference type="PANTHER" id="PTHR12110:SF47">
    <property type="match status" value="1"/>
</dbReference>
<dbReference type="Pfam" id="PF01261">
    <property type="entry name" value="AP_endonuc_2"/>
    <property type="match status" value="1"/>
</dbReference>
<protein>
    <submittedName>
        <fullName evidence="2">Sugar phosphate isomerase/epimerase</fullName>
    </submittedName>
</protein>
<name>A0A329QLM6_9ACTN</name>
<evidence type="ECO:0000313" key="3">
    <source>
        <dbReference type="Proteomes" id="UP000250462"/>
    </source>
</evidence>
<dbReference type="AlphaFoldDB" id="A0A329QLM6"/>
<evidence type="ECO:0000313" key="2">
    <source>
        <dbReference type="EMBL" id="RAW13153.1"/>
    </source>
</evidence>
<accession>A0A329QLM6</accession>
<dbReference type="InterPro" id="IPR036237">
    <property type="entry name" value="Xyl_isomerase-like_sf"/>
</dbReference>
<dbReference type="Proteomes" id="UP000250462">
    <property type="component" value="Unassembled WGS sequence"/>
</dbReference>
<sequence>MLRVPDAPVGLSTTSVYPQGTATAFRMAAALGYDGVELMVWTDPVSQDIDEVERLSARYDVPVLSVHAPCLLITQRVWSPDPWIRLTRSVEAAQRLGARTVVVHPPFRWQRDYAKEFPERIAELETDTGIVVAVENMYPWRAAGREIAAYTPHWDPAPGPYEHLTLDVSHAAVAGDDALDMAETIGDRLTHLHLTDGTNSARDEHLVPGRGSQPCAALLERLAQREWSGAVILEVTTRRARSTAEREADLDEALAFTRLHLAAAVDTAFAVTADGTAEQVARRSEP</sequence>
<evidence type="ECO:0000259" key="1">
    <source>
        <dbReference type="Pfam" id="PF01261"/>
    </source>
</evidence>
<dbReference type="InterPro" id="IPR050312">
    <property type="entry name" value="IolE/XylAMocC-like"/>
</dbReference>
<comment type="caution">
    <text evidence="2">The sequence shown here is derived from an EMBL/GenBank/DDBJ whole genome shotgun (WGS) entry which is preliminary data.</text>
</comment>
<dbReference type="EMBL" id="QMIG01000014">
    <property type="protein sequence ID" value="RAW13153.1"/>
    <property type="molecule type" value="Genomic_DNA"/>
</dbReference>
<proteinExistence type="predicted"/>
<dbReference type="OrthoDB" id="3248123at2"/>
<dbReference type="SUPFAM" id="SSF51658">
    <property type="entry name" value="Xylose isomerase-like"/>
    <property type="match status" value="1"/>
</dbReference>
<reference evidence="2 3" key="1">
    <citation type="submission" date="2018-06" db="EMBL/GenBank/DDBJ databases">
        <title>Phytoactinopolyspora halophila sp. nov., a novel halophilic actinomycete isolated from a saline soil in China.</title>
        <authorList>
            <person name="Tang S.-K."/>
        </authorList>
    </citation>
    <scope>NUCLEOTIDE SEQUENCE [LARGE SCALE GENOMIC DNA]</scope>
    <source>
        <strain evidence="2 3">YIM 96934</strain>
    </source>
</reference>
<dbReference type="RefSeq" id="WP_112258923.1">
    <property type="nucleotide sequence ID" value="NZ_QMIG01000014.1"/>
</dbReference>
<dbReference type="InterPro" id="IPR013022">
    <property type="entry name" value="Xyl_isomerase-like_TIM-brl"/>
</dbReference>
<dbReference type="Gene3D" id="3.20.20.150">
    <property type="entry name" value="Divalent-metal-dependent TIM barrel enzymes"/>
    <property type="match status" value="1"/>
</dbReference>
<organism evidence="2 3">
    <name type="scientific">Phytoactinopolyspora halophila</name>
    <dbReference type="NCBI Taxonomy" id="1981511"/>
    <lineage>
        <taxon>Bacteria</taxon>
        <taxon>Bacillati</taxon>
        <taxon>Actinomycetota</taxon>
        <taxon>Actinomycetes</taxon>
        <taxon>Jiangellales</taxon>
        <taxon>Jiangellaceae</taxon>
        <taxon>Phytoactinopolyspora</taxon>
    </lineage>
</organism>
<dbReference type="GO" id="GO:0016853">
    <property type="term" value="F:isomerase activity"/>
    <property type="evidence" value="ECO:0007669"/>
    <property type="project" value="UniProtKB-KW"/>
</dbReference>